<dbReference type="RefSeq" id="WP_111644792.1">
    <property type="nucleotide sequence ID" value="NZ_QLMH01000004.1"/>
</dbReference>
<dbReference type="EMBL" id="QLMH01000004">
    <property type="protein sequence ID" value="RAK20498.1"/>
    <property type="molecule type" value="Genomic_DNA"/>
</dbReference>
<dbReference type="PROSITE" id="PS51257">
    <property type="entry name" value="PROKAR_LIPOPROTEIN"/>
    <property type="match status" value="1"/>
</dbReference>
<dbReference type="OrthoDB" id="1809816at2"/>
<feature type="chain" id="PRO_5016238987" description="Lipoprotein" evidence="2">
    <location>
        <begin position="24"/>
        <end position="92"/>
    </location>
</feature>
<feature type="region of interest" description="Disordered" evidence="1">
    <location>
        <begin position="47"/>
        <end position="75"/>
    </location>
</feature>
<comment type="caution">
    <text evidence="3">The sequence shown here is derived from an EMBL/GenBank/DDBJ whole genome shotgun (WGS) entry which is preliminary data.</text>
</comment>
<keyword evidence="2" id="KW-0732">Signal</keyword>
<evidence type="ECO:0000313" key="4">
    <source>
        <dbReference type="Proteomes" id="UP000248555"/>
    </source>
</evidence>
<proteinExistence type="predicted"/>
<feature type="signal peptide" evidence="2">
    <location>
        <begin position="1"/>
        <end position="23"/>
    </location>
</feature>
<gene>
    <name evidence="3" type="ORF">B0I26_104150</name>
</gene>
<name>A0A327YHK2_9BACL</name>
<sequence>MKTFIFTAFALLLSASLFGCNHAEDEVQNNEQKRDLNRNMIIVDSVNEPLPPEANNVQSLPSKKEPQQIPNANLNEPMIVITKMPYSETKRP</sequence>
<accession>A0A327YHK2</accession>
<evidence type="ECO:0008006" key="5">
    <source>
        <dbReference type="Google" id="ProtNLM"/>
    </source>
</evidence>
<organism evidence="3 4">
    <name type="scientific">Paranoxybacillus vitaminiphilus</name>
    <dbReference type="NCBI Taxonomy" id="581036"/>
    <lineage>
        <taxon>Bacteria</taxon>
        <taxon>Bacillati</taxon>
        <taxon>Bacillota</taxon>
        <taxon>Bacilli</taxon>
        <taxon>Bacillales</taxon>
        <taxon>Anoxybacillaceae</taxon>
        <taxon>Paranoxybacillus</taxon>
    </lineage>
</organism>
<protein>
    <recommendedName>
        <fullName evidence="5">Lipoprotein</fullName>
    </recommendedName>
</protein>
<evidence type="ECO:0000256" key="1">
    <source>
        <dbReference type="SAM" id="MobiDB-lite"/>
    </source>
</evidence>
<reference evidence="3 4" key="1">
    <citation type="submission" date="2018-06" db="EMBL/GenBank/DDBJ databases">
        <title>Genomic Encyclopedia of Type Strains, Phase III (KMG-III): the genomes of soil and plant-associated and newly described type strains.</title>
        <authorList>
            <person name="Whitman W."/>
        </authorList>
    </citation>
    <scope>NUCLEOTIDE SEQUENCE [LARGE SCALE GENOMIC DNA]</scope>
    <source>
        <strain evidence="3 4">CGMCC 1.8979</strain>
    </source>
</reference>
<dbReference type="Proteomes" id="UP000248555">
    <property type="component" value="Unassembled WGS sequence"/>
</dbReference>
<keyword evidence="4" id="KW-1185">Reference proteome</keyword>
<evidence type="ECO:0000256" key="2">
    <source>
        <dbReference type="SAM" id="SignalP"/>
    </source>
</evidence>
<evidence type="ECO:0000313" key="3">
    <source>
        <dbReference type="EMBL" id="RAK20498.1"/>
    </source>
</evidence>
<dbReference type="AlphaFoldDB" id="A0A327YHK2"/>